<keyword evidence="3" id="KW-1185">Reference proteome</keyword>
<dbReference type="Proteomes" id="UP000192132">
    <property type="component" value="Unassembled WGS sequence"/>
</dbReference>
<protein>
    <submittedName>
        <fullName evidence="2">Uncharacterized protein</fullName>
    </submittedName>
</protein>
<reference evidence="2 3" key="1">
    <citation type="submission" date="2016-10" db="EMBL/GenBank/DDBJ databases">
        <title>Draft Genome sequence of Alkanindiges sp. strain H1.</title>
        <authorList>
            <person name="Subhash Y."/>
            <person name="Lee S."/>
        </authorList>
    </citation>
    <scope>NUCLEOTIDE SEQUENCE [LARGE SCALE GENOMIC DNA]</scope>
    <source>
        <strain evidence="2 3">H1</strain>
    </source>
</reference>
<accession>A0A1S8CSL0</accession>
<dbReference type="STRING" id="1907941.BKE30_13960"/>
<keyword evidence="1" id="KW-1133">Transmembrane helix</keyword>
<organism evidence="2 3">
    <name type="scientific">Alkanindiges hydrocarboniclasticus</name>
    <dbReference type="NCBI Taxonomy" id="1907941"/>
    <lineage>
        <taxon>Bacteria</taxon>
        <taxon>Pseudomonadati</taxon>
        <taxon>Pseudomonadota</taxon>
        <taxon>Gammaproteobacteria</taxon>
        <taxon>Moraxellales</taxon>
        <taxon>Moraxellaceae</taxon>
        <taxon>Alkanindiges</taxon>
    </lineage>
</organism>
<feature type="transmembrane region" description="Helical" evidence="1">
    <location>
        <begin position="12"/>
        <end position="33"/>
    </location>
</feature>
<evidence type="ECO:0000313" key="3">
    <source>
        <dbReference type="Proteomes" id="UP000192132"/>
    </source>
</evidence>
<evidence type="ECO:0000256" key="1">
    <source>
        <dbReference type="SAM" id="Phobius"/>
    </source>
</evidence>
<sequence length="200" mass="22121">MHIPDSYKALFHIKHTILIVGLMLGATVLLGAYNGYQNHKDEQQQAMQKLKSIHGFETMPACQALADVGLPTYQYRPAFEGASEWVCHSVDTAFSNDSKATILYTATGNAYKVTGVSLRFNSRQSALNGKAYQWALQIYASLAVSLHEKLTGRDMVEANLKQIGAGKNFVVDHPDLKIREEFTSIQGANSIGMQYSIQAY</sequence>
<name>A0A1S8CSL0_9GAMM</name>
<keyword evidence="1" id="KW-0812">Transmembrane</keyword>
<dbReference type="EMBL" id="MLCN01000047">
    <property type="protein sequence ID" value="ONG37665.1"/>
    <property type="molecule type" value="Genomic_DNA"/>
</dbReference>
<comment type="caution">
    <text evidence="2">The sequence shown here is derived from an EMBL/GenBank/DDBJ whole genome shotgun (WGS) entry which is preliminary data.</text>
</comment>
<gene>
    <name evidence="2" type="ORF">BKE30_13960</name>
</gene>
<dbReference type="RefSeq" id="WP_076879203.1">
    <property type="nucleotide sequence ID" value="NZ_MLCN01000047.1"/>
</dbReference>
<keyword evidence="1" id="KW-0472">Membrane</keyword>
<evidence type="ECO:0000313" key="2">
    <source>
        <dbReference type="EMBL" id="ONG37665.1"/>
    </source>
</evidence>
<dbReference type="AlphaFoldDB" id="A0A1S8CSL0"/>
<proteinExistence type="predicted"/>